<keyword evidence="5 6" id="KW-0472">Membrane</keyword>
<evidence type="ECO:0000256" key="1">
    <source>
        <dbReference type="ARBA" id="ARBA00004370"/>
    </source>
</evidence>
<evidence type="ECO:0000256" key="3">
    <source>
        <dbReference type="ARBA" id="ARBA00022692"/>
    </source>
</evidence>
<organism evidence="7 8">
    <name type="scientific">Limnobacter humi</name>
    <dbReference type="NCBI Taxonomy" id="1778671"/>
    <lineage>
        <taxon>Bacteria</taxon>
        <taxon>Pseudomonadati</taxon>
        <taxon>Pseudomonadota</taxon>
        <taxon>Betaproteobacteria</taxon>
        <taxon>Burkholderiales</taxon>
        <taxon>Burkholderiaceae</taxon>
        <taxon>Limnobacter</taxon>
    </lineage>
</organism>
<dbReference type="Pfam" id="PF02104">
    <property type="entry name" value="SURF1"/>
    <property type="match status" value="1"/>
</dbReference>
<dbReference type="PROSITE" id="PS50895">
    <property type="entry name" value="SURF1"/>
    <property type="match status" value="1"/>
</dbReference>
<dbReference type="InterPro" id="IPR045214">
    <property type="entry name" value="Surf1/Surf4"/>
</dbReference>
<evidence type="ECO:0000313" key="7">
    <source>
        <dbReference type="EMBL" id="MCQ8897663.1"/>
    </source>
</evidence>
<evidence type="ECO:0000313" key="8">
    <source>
        <dbReference type="Proteomes" id="UP001204142"/>
    </source>
</evidence>
<comment type="similarity">
    <text evidence="2 6">Belongs to the SURF1 family.</text>
</comment>
<sequence length="271" mass="30037">MDKSAQPFSRSKWLLTAFLGFSMAWGTWSLGNWQTRRGDEKQALHDHQAQALKAAPISPQSARVDLDNLSYRKILLHGQYLADAVVYVDNRQFNGLPAVMVVQGFQPTGQHYVIPVDRGLLLRDPANPRKAPPLPSTAPGEVELTGTILPRFAQAAELFGFKVGGAASAIHEETDQGRRVWSNFSSDAFAQLMKEPVSNFVVTLQPVADTDQTGQGARQQDGFYMAAVGLPEQVARHRGYAFQWYGMTVALGALTLFLLWKEFRFAAETNR</sequence>
<dbReference type="Proteomes" id="UP001204142">
    <property type="component" value="Unassembled WGS sequence"/>
</dbReference>
<accession>A0ABT1WJH5</accession>
<keyword evidence="8" id="KW-1185">Reference proteome</keyword>
<comment type="caution">
    <text evidence="7">The sequence shown here is derived from an EMBL/GenBank/DDBJ whole genome shotgun (WGS) entry which is preliminary data.</text>
</comment>
<dbReference type="InterPro" id="IPR002994">
    <property type="entry name" value="Surf1/Shy1"/>
</dbReference>
<name>A0ABT1WJH5_9BURK</name>
<evidence type="ECO:0000256" key="4">
    <source>
        <dbReference type="ARBA" id="ARBA00022989"/>
    </source>
</evidence>
<protein>
    <recommendedName>
        <fullName evidence="6">SURF1-like protein</fullName>
    </recommendedName>
</protein>
<comment type="caution">
    <text evidence="6">Lacks conserved residue(s) required for the propagation of feature annotation.</text>
</comment>
<dbReference type="PANTHER" id="PTHR23427">
    <property type="entry name" value="SURFEIT LOCUS PROTEIN"/>
    <property type="match status" value="1"/>
</dbReference>
<proteinExistence type="inferred from homology"/>
<evidence type="ECO:0000256" key="2">
    <source>
        <dbReference type="ARBA" id="ARBA00007165"/>
    </source>
</evidence>
<reference evidence="7 8" key="1">
    <citation type="submission" date="2022-07" db="EMBL/GenBank/DDBJ databases">
        <authorList>
            <person name="Xamxidin M."/>
            <person name="Wu M."/>
        </authorList>
    </citation>
    <scope>NUCLEOTIDE SEQUENCE [LARGE SCALE GENOMIC DNA]</scope>
    <source>
        <strain evidence="7 8">NBRC 111650</strain>
    </source>
</reference>
<evidence type="ECO:0000256" key="5">
    <source>
        <dbReference type="ARBA" id="ARBA00023136"/>
    </source>
</evidence>
<keyword evidence="3 6" id="KW-0812">Transmembrane</keyword>
<dbReference type="CDD" id="cd06662">
    <property type="entry name" value="SURF1"/>
    <property type="match status" value="1"/>
</dbReference>
<comment type="subcellular location">
    <subcellularLocation>
        <location evidence="6">Cell membrane</location>
        <topology evidence="6">Multi-pass membrane protein</topology>
    </subcellularLocation>
    <subcellularLocation>
        <location evidence="1">Membrane</location>
    </subcellularLocation>
</comment>
<dbReference type="EMBL" id="JANIGO010000006">
    <property type="protein sequence ID" value="MCQ8897663.1"/>
    <property type="molecule type" value="Genomic_DNA"/>
</dbReference>
<gene>
    <name evidence="7" type="ORF">NQT62_14575</name>
</gene>
<keyword evidence="4 6" id="KW-1133">Transmembrane helix</keyword>
<dbReference type="PANTHER" id="PTHR23427:SF2">
    <property type="entry name" value="SURFEIT LOCUS PROTEIN 1"/>
    <property type="match status" value="1"/>
</dbReference>
<feature type="transmembrane region" description="Helical" evidence="6">
    <location>
        <begin position="242"/>
        <end position="260"/>
    </location>
</feature>
<keyword evidence="6" id="KW-1003">Cell membrane</keyword>
<dbReference type="RefSeq" id="WP_256765469.1">
    <property type="nucleotide sequence ID" value="NZ_JANIGO010000006.1"/>
</dbReference>
<evidence type="ECO:0000256" key="6">
    <source>
        <dbReference type="RuleBase" id="RU363076"/>
    </source>
</evidence>